<feature type="region of interest" description="Disordered" evidence="1">
    <location>
        <begin position="1317"/>
        <end position="1336"/>
    </location>
</feature>
<evidence type="ECO:0000256" key="1">
    <source>
        <dbReference type="SAM" id="MobiDB-lite"/>
    </source>
</evidence>
<dbReference type="InterPro" id="IPR005031">
    <property type="entry name" value="COQ10_START"/>
</dbReference>
<feature type="compositionally biased region" description="Polar residues" evidence="1">
    <location>
        <begin position="318"/>
        <end position="328"/>
    </location>
</feature>
<protein>
    <recommendedName>
        <fullName evidence="2">Coenzyme Q-binding protein COQ10 START domain-containing protein</fullName>
    </recommendedName>
</protein>
<dbReference type="Gene3D" id="3.60.21.10">
    <property type="match status" value="1"/>
</dbReference>
<gene>
    <name evidence="3" type="ORF">PGLA1383_LOCUS56190</name>
</gene>
<name>A0A813HT55_POLGL</name>
<dbReference type="EMBL" id="CAJNNV010032937">
    <property type="protein sequence ID" value="CAE8641568.1"/>
    <property type="molecule type" value="Genomic_DNA"/>
</dbReference>
<feature type="compositionally biased region" description="Basic and acidic residues" evidence="1">
    <location>
        <begin position="302"/>
        <end position="316"/>
    </location>
</feature>
<dbReference type="Gene3D" id="3.30.530.20">
    <property type="match status" value="2"/>
</dbReference>
<evidence type="ECO:0000259" key="2">
    <source>
        <dbReference type="Pfam" id="PF03364"/>
    </source>
</evidence>
<dbReference type="InterPro" id="IPR023393">
    <property type="entry name" value="START-like_dom_sf"/>
</dbReference>
<reference evidence="3" key="1">
    <citation type="submission" date="2021-02" db="EMBL/GenBank/DDBJ databases">
        <authorList>
            <person name="Dougan E. K."/>
            <person name="Rhodes N."/>
            <person name="Thang M."/>
            <person name="Chan C."/>
        </authorList>
    </citation>
    <scope>NUCLEOTIDE SEQUENCE</scope>
</reference>
<feature type="region of interest" description="Disordered" evidence="1">
    <location>
        <begin position="289"/>
        <end position="328"/>
    </location>
</feature>
<proteinExistence type="predicted"/>
<feature type="compositionally biased region" description="Gly residues" evidence="1">
    <location>
        <begin position="1323"/>
        <end position="1336"/>
    </location>
</feature>
<dbReference type="PANTHER" id="PTHR34060">
    <property type="entry name" value="POLYKETIDE CYCLASE / DEHYDRASE AND LIPID TRANSPORT PROTEIN"/>
    <property type="match status" value="1"/>
</dbReference>
<keyword evidence="4" id="KW-1185">Reference proteome</keyword>
<dbReference type="PANTHER" id="PTHR34060:SF1">
    <property type="entry name" value="POLYKETIDE CYCLASE _ DEHYDRASE AND LIPID TRANSPORT PROTEIN"/>
    <property type="match status" value="1"/>
</dbReference>
<evidence type="ECO:0000313" key="4">
    <source>
        <dbReference type="Proteomes" id="UP000654075"/>
    </source>
</evidence>
<sequence>MRKTWYQLGALLSFLGVRKGRLTRAVKRLPLGREDQHLNIPGALPQDKPAVLSDLICLIPGDDPVVRVEDAPGNARRIYTGIDIQGSVDDVWSVLTDYAGLARVVPNLTKNEILQGPDAAGGARLWQIGRSSWSIFGKKFYFQAGTTLDVRLHPEGMCKSGFQASGASMDAAKMTSHEAREFGKKATLVRDVFPRPFSVAAPGIPIRDITMQNVLEAKGDFVHYQGVWRFQPLDSCAPPGEKMMRLTFAVECEPLWFLPVAPVEGRIAAALSENMEAIRDYVEAEVSRKKASLDDPAVDPAAAKDEGAEPHEEGKDSSLPSSLEEASTQFTEASTQFTDWFFAPLKPHVPSANSRCRQSQVQPGLGRRHGFGDTARGIRSPLTFGRGRVAEGRAHHLRALLQPGEVLQLTEDMIQALSRAEYRLMERVEPLLASDETMVAVTSTTTEVTSAMAATAELYLGLEAETVITASAMAAVAALAARSHHQNTMITTMSKIEGNTDTTPAARAWRAVLEQHPEAVAQKEFLGMAFGRKEVEQRWARFVQTLGISEEQALKMIQMDATPLLVESEGIAEVLTRLAAISSREKAMELIGKNPSLLVGGAAGLKVEGGFAVSALVDVLYAGRLLKVLEEEGRDNEGKLKEIELYSCVLSGFKPLVNMVLCGLTARDASDATRRLFRTLELSAPNESLRVLLCRVAKADDPWAYLADQTRAGLFMASKLAAQPSLTQTILPHSGHIISHLPSIYTRLSILGPHVPSIVRILDQYLDVVEPHLDRIMERMDRIEPHLPYILLHLDVLAKHCGPLLDHFDELMPYAEDKDKIGAVNQDLCACFRVPGVEDAALDRIEACVVDRIVDRWEIGGSVFYLEQEKSEKTYLPMLVPYVDFLVPRLELLAPLLPLVHPHIPYVLPYMDELLPFIPRFIAFPEASKNADVLIGYLGWTLKIPLLPRILYLPAVPRMIAKLSTKLASQSYGGGLPLSEFSKLVPPGWRPGIPGYPIKLFFERLKLWYRVTDNAEAQLGILVAGRLQGAPQKIALRVRLPRPVAAGGGYDIGDEALIRLSQEQVIDPATNTIVQEYIPSGLQFLCQALRAIYGLQDQDRTTVALDSFYEFKRGHLGLAEFAQEFDHRYESAEDEAGLQMNDTGKTYFFLRGSGLGDKIIEDIKLQMRGDMSRYQEIRTLVLKLARANDKDKETLNMYQDQTDFNYKLNLDETNGNYYGSWHDPTTGEIIEYDYGANTSDDMYYGDYDYVYDGECSDYDGAGYDDDWYGDDGWQDEVYHGDFPSEEWTWPASAPDSSTVSTAETTLLDVDPSYWKGQTKGKGKGLGAKGKGPSGGSASGIGCATCGSRWHSSLDCPLNDPSKGDQGKGKGGKDYHYENFWKGKGKGKKGGKNKGFGKGLYSGKGFGKYRPSFGSGKGYGKYSGGYGKSYGKGYGKGKFKGGYGGFRYSSPYNFTAFQDHEVHEALEHAPTIAFKADGSGTQYYDFDDEKPSSSTRPPPQSTTEPMIDTAGNLGYNDGYGELDTAPAPMPDVRVNSLSFLVGACSSAFPTDHEDWSSLYHSVRGVKRHGLLIDPGAASGLIGSDTLKEFRDEILLPLGVDIICRPTTQNVSGISGKPEPALSRVTMPIFPGIKSSTFTADVIGKQGSKCPALLPNPSMRAANMGLLTNFFENGDGMLIVHDNGKRLLYRCLLTESGHYILPTDNVKNNNNVDEKATRKASAFYAAVLHDATQQWSDINAVYLAVDKAAVADPVADRAPPSTRSTGWKQSLDMIARFGGSTSPAMQWFERLEKVILRVWEDLLLRTRAEAPKKTPAMAATRAEGFCPIFFCILLCLADFIDAIKARSGVVLAVFSGHDHKGGYHFVDGVHHITFQSPLNKGEEGSAFGRVDVHKDRLVIWSPKLEDLLHATALKAANQEVLTEEACEGVLNEGSSFLFPEGVTLE</sequence>
<dbReference type="InterPro" id="IPR029052">
    <property type="entry name" value="Metallo-depent_PP-like"/>
</dbReference>
<accession>A0A813HT55</accession>
<feature type="domain" description="Coenzyme Q-binding protein COQ10 START" evidence="2">
    <location>
        <begin position="86"/>
        <end position="278"/>
    </location>
</feature>
<dbReference type="Pfam" id="PF03364">
    <property type="entry name" value="Polyketide_cyc"/>
    <property type="match status" value="1"/>
</dbReference>
<dbReference type="SUPFAM" id="SSF55961">
    <property type="entry name" value="Bet v1-like"/>
    <property type="match status" value="1"/>
</dbReference>
<comment type="caution">
    <text evidence="3">The sequence shown here is derived from an EMBL/GenBank/DDBJ whole genome shotgun (WGS) entry which is preliminary data.</text>
</comment>
<feature type="region of interest" description="Disordered" evidence="1">
    <location>
        <begin position="1484"/>
        <end position="1506"/>
    </location>
</feature>
<dbReference type="Proteomes" id="UP000654075">
    <property type="component" value="Unassembled WGS sequence"/>
</dbReference>
<dbReference type="SUPFAM" id="SSF56300">
    <property type="entry name" value="Metallo-dependent phosphatases"/>
    <property type="match status" value="1"/>
</dbReference>
<evidence type="ECO:0000313" key="3">
    <source>
        <dbReference type="EMBL" id="CAE8641568.1"/>
    </source>
</evidence>
<dbReference type="OrthoDB" id="447172at2759"/>
<organism evidence="3 4">
    <name type="scientific">Polarella glacialis</name>
    <name type="common">Dinoflagellate</name>
    <dbReference type="NCBI Taxonomy" id="89957"/>
    <lineage>
        <taxon>Eukaryota</taxon>
        <taxon>Sar</taxon>
        <taxon>Alveolata</taxon>
        <taxon>Dinophyceae</taxon>
        <taxon>Suessiales</taxon>
        <taxon>Suessiaceae</taxon>
        <taxon>Polarella</taxon>
    </lineage>
</organism>